<name>A0A251VQV3_HELAN</name>
<evidence type="ECO:0000313" key="2">
    <source>
        <dbReference type="Proteomes" id="UP000215914"/>
    </source>
</evidence>
<protein>
    <submittedName>
        <fullName evidence="1">Uncharacterized protein</fullName>
    </submittedName>
</protein>
<proteinExistence type="predicted"/>
<reference evidence="2" key="1">
    <citation type="journal article" date="2017" name="Nature">
        <title>The sunflower genome provides insights into oil metabolism, flowering and Asterid evolution.</title>
        <authorList>
            <person name="Badouin H."/>
            <person name="Gouzy J."/>
            <person name="Grassa C.J."/>
            <person name="Murat F."/>
            <person name="Staton S.E."/>
            <person name="Cottret L."/>
            <person name="Lelandais-Briere C."/>
            <person name="Owens G.L."/>
            <person name="Carrere S."/>
            <person name="Mayjonade B."/>
            <person name="Legrand L."/>
            <person name="Gill N."/>
            <person name="Kane N.C."/>
            <person name="Bowers J.E."/>
            <person name="Hubner S."/>
            <person name="Bellec A."/>
            <person name="Berard A."/>
            <person name="Berges H."/>
            <person name="Blanchet N."/>
            <person name="Boniface M.C."/>
            <person name="Brunel D."/>
            <person name="Catrice O."/>
            <person name="Chaidir N."/>
            <person name="Claudel C."/>
            <person name="Donnadieu C."/>
            <person name="Faraut T."/>
            <person name="Fievet G."/>
            <person name="Helmstetter N."/>
            <person name="King M."/>
            <person name="Knapp S.J."/>
            <person name="Lai Z."/>
            <person name="Le Paslier M.C."/>
            <person name="Lippi Y."/>
            <person name="Lorenzon L."/>
            <person name="Mandel J.R."/>
            <person name="Marage G."/>
            <person name="Marchand G."/>
            <person name="Marquand E."/>
            <person name="Bret-Mestries E."/>
            <person name="Morien E."/>
            <person name="Nambeesan S."/>
            <person name="Nguyen T."/>
            <person name="Pegot-Espagnet P."/>
            <person name="Pouilly N."/>
            <person name="Raftis F."/>
            <person name="Sallet E."/>
            <person name="Schiex T."/>
            <person name="Thomas J."/>
            <person name="Vandecasteele C."/>
            <person name="Vares D."/>
            <person name="Vear F."/>
            <person name="Vautrin S."/>
            <person name="Crespi M."/>
            <person name="Mangin B."/>
            <person name="Burke J.M."/>
            <person name="Salse J."/>
            <person name="Munos S."/>
            <person name="Vincourt P."/>
            <person name="Rieseberg L.H."/>
            <person name="Langlade N.B."/>
        </authorList>
    </citation>
    <scope>NUCLEOTIDE SEQUENCE [LARGE SCALE GENOMIC DNA]</scope>
    <source>
        <strain evidence="2">cv. SF193</strain>
    </source>
</reference>
<organism evidence="1 2">
    <name type="scientific">Helianthus annuus</name>
    <name type="common">Common sunflower</name>
    <dbReference type="NCBI Taxonomy" id="4232"/>
    <lineage>
        <taxon>Eukaryota</taxon>
        <taxon>Viridiplantae</taxon>
        <taxon>Streptophyta</taxon>
        <taxon>Embryophyta</taxon>
        <taxon>Tracheophyta</taxon>
        <taxon>Spermatophyta</taxon>
        <taxon>Magnoliopsida</taxon>
        <taxon>eudicotyledons</taxon>
        <taxon>Gunneridae</taxon>
        <taxon>Pentapetalae</taxon>
        <taxon>asterids</taxon>
        <taxon>campanulids</taxon>
        <taxon>Asterales</taxon>
        <taxon>Asteraceae</taxon>
        <taxon>Asteroideae</taxon>
        <taxon>Heliantheae alliance</taxon>
        <taxon>Heliantheae</taxon>
        <taxon>Helianthus</taxon>
    </lineage>
</organism>
<dbReference type="InParanoid" id="A0A251VQV3"/>
<dbReference type="EMBL" id="CM007890">
    <property type="protein sequence ID" value="OTG37432.1"/>
    <property type="molecule type" value="Genomic_DNA"/>
</dbReference>
<evidence type="ECO:0000313" key="1">
    <source>
        <dbReference type="EMBL" id="OTG37432.1"/>
    </source>
</evidence>
<accession>A0A251VQV3</accession>
<dbReference type="Proteomes" id="UP000215914">
    <property type="component" value="Chromosome 1"/>
</dbReference>
<dbReference type="AlphaFoldDB" id="A0A251VQV3"/>
<sequence>MRWQTGDATMGTEREEMYFLVPSPTMAMFQAAVRELTLMMARVIFSSIPCSGRRQRQQSWVLLGSRLKTLWVWLTNVTRVNCQPSKAKVARFSFGRTLQSDGVRGS</sequence>
<gene>
    <name evidence="1" type="ORF">HannXRQ_Chr01g0018751</name>
</gene>
<keyword evidence="2" id="KW-1185">Reference proteome</keyword>